<dbReference type="EMBL" id="LVXG01000082">
    <property type="protein sequence ID" value="OQP38873.1"/>
    <property type="molecule type" value="Genomic_DNA"/>
</dbReference>
<feature type="compositionally biased region" description="Low complexity" evidence="1">
    <location>
        <begin position="28"/>
        <end position="50"/>
    </location>
</feature>
<gene>
    <name evidence="3" type="ORF">A4H97_19390</name>
</gene>
<dbReference type="PROSITE" id="PS51257">
    <property type="entry name" value="PROKAR_LIPOPROTEIN"/>
    <property type="match status" value="1"/>
</dbReference>
<feature type="signal peptide" evidence="2">
    <location>
        <begin position="1"/>
        <end position="23"/>
    </location>
</feature>
<feature type="compositionally biased region" description="Polar residues" evidence="1">
    <location>
        <begin position="51"/>
        <end position="61"/>
    </location>
</feature>
<evidence type="ECO:0000313" key="4">
    <source>
        <dbReference type="Proteomes" id="UP000192610"/>
    </source>
</evidence>
<name>A0A1V9DYB8_9BACT</name>
<evidence type="ECO:0000256" key="1">
    <source>
        <dbReference type="SAM" id="MobiDB-lite"/>
    </source>
</evidence>
<accession>A0A1V9DYB8</accession>
<comment type="caution">
    <text evidence="3">The sequence shown here is derived from an EMBL/GenBank/DDBJ whole genome shotgun (WGS) entry which is preliminary data.</text>
</comment>
<feature type="chain" id="PRO_5010712448" description="Coproporphyrinogen III oxidase" evidence="2">
    <location>
        <begin position="24"/>
        <end position="61"/>
    </location>
</feature>
<proteinExistence type="predicted"/>
<evidence type="ECO:0000313" key="3">
    <source>
        <dbReference type="EMBL" id="OQP38873.1"/>
    </source>
</evidence>
<organism evidence="3 4">
    <name type="scientific">Niastella yeongjuensis</name>
    <dbReference type="NCBI Taxonomy" id="354355"/>
    <lineage>
        <taxon>Bacteria</taxon>
        <taxon>Pseudomonadati</taxon>
        <taxon>Bacteroidota</taxon>
        <taxon>Chitinophagia</taxon>
        <taxon>Chitinophagales</taxon>
        <taxon>Chitinophagaceae</taxon>
        <taxon>Niastella</taxon>
    </lineage>
</organism>
<evidence type="ECO:0000256" key="2">
    <source>
        <dbReference type="SAM" id="SignalP"/>
    </source>
</evidence>
<protein>
    <recommendedName>
        <fullName evidence="5">Coproporphyrinogen III oxidase</fullName>
    </recommendedName>
</protein>
<evidence type="ECO:0008006" key="5">
    <source>
        <dbReference type="Google" id="ProtNLM"/>
    </source>
</evidence>
<dbReference type="Proteomes" id="UP000192610">
    <property type="component" value="Unassembled WGS sequence"/>
</dbReference>
<dbReference type="RefSeq" id="WP_081204885.1">
    <property type="nucleotide sequence ID" value="NZ_FOCZ01000004.1"/>
</dbReference>
<feature type="region of interest" description="Disordered" evidence="1">
    <location>
        <begin position="17"/>
        <end position="61"/>
    </location>
</feature>
<reference evidence="4" key="1">
    <citation type="submission" date="2016-04" db="EMBL/GenBank/DDBJ databases">
        <authorList>
            <person name="Chen L."/>
            <person name="Zhuang W."/>
            <person name="Wang G."/>
        </authorList>
    </citation>
    <scope>NUCLEOTIDE SEQUENCE [LARGE SCALE GENOMIC DNA]</scope>
    <source>
        <strain evidence="4">17621</strain>
    </source>
</reference>
<dbReference type="AlphaFoldDB" id="A0A1V9DYB8"/>
<keyword evidence="2" id="KW-0732">Signal</keyword>
<sequence>MKNILFALIIVLAVSGACNPPQKATEPTADSTATKSTTTDTSMSTQKDTSGSMQRDTSMHN</sequence>
<keyword evidence="4" id="KW-1185">Reference proteome</keyword>